<dbReference type="RefSeq" id="WP_041048313.1">
    <property type="nucleotide sequence ID" value="NZ_JXAK01000024.1"/>
</dbReference>
<keyword evidence="2" id="KW-1185">Reference proteome</keyword>
<evidence type="ECO:0000313" key="1">
    <source>
        <dbReference type="EMBL" id="KIL40238.1"/>
    </source>
</evidence>
<proteinExistence type="predicted"/>
<organism evidence="1 2">
    <name type="scientific">Gordoniibacillus kamchatkensis</name>
    <dbReference type="NCBI Taxonomy" id="1590651"/>
    <lineage>
        <taxon>Bacteria</taxon>
        <taxon>Bacillati</taxon>
        <taxon>Bacillota</taxon>
        <taxon>Bacilli</taxon>
        <taxon>Bacillales</taxon>
        <taxon>Paenibacillaceae</taxon>
        <taxon>Gordoniibacillus</taxon>
    </lineage>
</organism>
<evidence type="ECO:0000313" key="2">
    <source>
        <dbReference type="Proteomes" id="UP000031967"/>
    </source>
</evidence>
<comment type="caution">
    <text evidence="1">The sequence shown here is derived from an EMBL/GenBank/DDBJ whole genome shotgun (WGS) entry which is preliminary data.</text>
</comment>
<accession>A0ABR5AHC8</accession>
<dbReference type="Proteomes" id="UP000031967">
    <property type="component" value="Unassembled WGS sequence"/>
</dbReference>
<name>A0ABR5AHC8_9BACL</name>
<protein>
    <submittedName>
        <fullName evidence="1">Uncharacterized protein</fullName>
    </submittedName>
</protein>
<gene>
    <name evidence="1" type="ORF">SD70_14845</name>
</gene>
<reference evidence="1 2" key="1">
    <citation type="submission" date="2014-12" db="EMBL/GenBank/DDBJ databases">
        <title>Draft genome sequence of Paenibacillus kamchatkensis strain B-2647.</title>
        <authorList>
            <person name="Karlyshev A.V."/>
            <person name="Kudryashova E.B."/>
        </authorList>
    </citation>
    <scope>NUCLEOTIDE SEQUENCE [LARGE SCALE GENOMIC DNA]</scope>
    <source>
        <strain evidence="1 2">VKM B-2647</strain>
    </source>
</reference>
<sequence length="440" mass="50835">MECIPSQSWLQKITSEDKVLLINPPIQEVRYAWIRWNQPTDLLILSSKLKNEAGCKVELLDFMLPTESGRVPMRDLAKAKEVRTKNIKTTYKARTYGLPLEEATQQLTSILPNWTPTHIVITTMTTYWFETLRPVISYMKTICPSAQVSIMGAYPVYETDHAMRMNADYLITDYFDTAEYCPDFEVYSGEITKFLHNGRTLLFGGLRLSDNSANAIEQIKSLRRQNIRDFVFFESNIFREDCKPLLEMLTALEKEKLSINLHGLCGLEIRNATEGIYTKMLQAGYRSFFLEYDLDNTELNKDSYRRAYLELVKHNSGRISSGNLAGFIMIGTAEDELERLFRHTLNLLEMCGSIIPKPFTPTINSEKYIEVKQKHGLDKLTPHVFPLAVDNGITREEYMEFYQHTSFLNEKRLGQSFDFFDNHYCSVALKRSLGKKGMMI</sequence>
<dbReference type="EMBL" id="JXAK01000024">
    <property type="protein sequence ID" value="KIL40238.1"/>
    <property type="molecule type" value="Genomic_DNA"/>
</dbReference>